<proteinExistence type="predicted"/>
<protein>
    <submittedName>
        <fullName evidence="2">Uncharacterized protein</fullName>
    </submittedName>
</protein>
<feature type="compositionally biased region" description="Polar residues" evidence="1">
    <location>
        <begin position="1"/>
        <end position="10"/>
    </location>
</feature>
<feature type="non-terminal residue" evidence="2">
    <location>
        <position position="261"/>
    </location>
</feature>
<dbReference type="EMBL" id="JANBPY010003565">
    <property type="protein sequence ID" value="KAJ1951095.1"/>
    <property type="molecule type" value="Genomic_DNA"/>
</dbReference>
<dbReference type="OrthoDB" id="5678711at2759"/>
<feature type="compositionally biased region" description="Polar residues" evidence="1">
    <location>
        <begin position="36"/>
        <end position="52"/>
    </location>
</feature>
<evidence type="ECO:0000313" key="3">
    <source>
        <dbReference type="Proteomes" id="UP001150925"/>
    </source>
</evidence>
<evidence type="ECO:0000313" key="2">
    <source>
        <dbReference type="EMBL" id="KAJ1951095.1"/>
    </source>
</evidence>
<comment type="caution">
    <text evidence="2">The sequence shown here is derived from an EMBL/GenBank/DDBJ whole genome shotgun (WGS) entry which is preliminary data.</text>
</comment>
<sequence>MSPPTCNKTHPPSPVQTPGGLFSSVLKLFGYDSPAVSQSPILHSSSNGTSQCSEDKHDDTVNQSDSKQDSPGTLDSQTDRQAPPMFVPVQTQFIPHLPAVLNGPEKISTGTTLHANGQSARSQPHAKGQPITKKKFDWKQVLQSKPSPVELQRRLNTPMGAAHPRTPTLLRNQSLAHRQRLYAGTGRSKPRNSYRGRWSMAPLQPIPPVLGESTGQGSPGNRGSPEPTVSQIPLGSPTQSNRNRVPSPASHIEPFYGPTLS</sequence>
<reference evidence="2" key="1">
    <citation type="submission" date="2022-07" db="EMBL/GenBank/DDBJ databases">
        <title>Phylogenomic reconstructions and comparative analyses of Kickxellomycotina fungi.</title>
        <authorList>
            <person name="Reynolds N.K."/>
            <person name="Stajich J.E."/>
            <person name="Barry K."/>
            <person name="Grigoriev I.V."/>
            <person name="Crous P."/>
            <person name="Smith M.E."/>
        </authorList>
    </citation>
    <scope>NUCLEOTIDE SEQUENCE</scope>
    <source>
        <strain evidence="2">RSA 1196</strain>
    </source>
</reference>
<organism evidence="2 3">
    <name type="scientific">Dispira parvispora</name>
    <dbReference type="NCBI Taxonomy" id="1520584"/>
    <lineage>
        <taxon>Eukaryota</taxon>
        <taxon>Fungi</taxon>
        <taxon>Fungi incertae sedis</taxon>
        <taxon>Zoopagomycota</taxon>
        <taxon>Kickxellomycotina</taxon>
        <taxon>Dimargaritomycetes</taxon>
        <taxon>Dimargaritales</taxon>
        <taxon>Dimargaritaceae</taxon>
        <taxon>Dispira</taxon>
    </lineage>
</organism>
<keyword evidence="3" id="KW-1185">Reference proteome</keyword>
<gene>
    <name evidence="2" type="ORF">IWQ62_006464</name>
</gene>
<name>A0A9W8ANH9_9FUNG</name>
<feature type="region of interest" description="Disordered" evidence="1">
    <location>
        <begin position="36"/>
        <end position="131"/>
    </location>
</feature>
<dbReference type="AlphaFoldDB" id="A0A9W8ANH9"/>
<evidence type="ECO:0000256" key="1">
    <source>
        <dbReference type="SAM" id="MobiDB-lite"/>
    </source>
</evidence>
<feature type="compositionally biased region" description="Polar residues" evidence="1">
    <location>
        <begin position="61"/>
        <end position="80"/>
    </location>
</feature>
<feature type="region of interest" description="Disordered" evidence="1">
    <location>
        <begin position="173"/>
        <end position="261"/>
    </location>
</feature>
<feature type="compositionally biased region" description="Polar residues" evidence="1">
    <location>
        <begin position="108"/>
        <end position="122"/>
    </location>
</feature>
<feature type="compositionally biased region" description="Polar residues" evidence="1">
    <location>
        <begin position="213"/>
        <end position="244"/>
    </location>
</feature>
<feature type="region of interest" description="Disordered" evidence="1">
    <location>
        <begin position="1"/>
        <end position="20"/>
    </location>
</feature>
<accession>A0A9W8ANH9</accession>
<dbReference type="Proteomes" id="UP001150925">
    <property type="component" value="Unassembled WGS sequence"/>
</dbReference>